<evidence type="ECO:0000256" key="8">
    <source>
        <dbReference type="ARBA" id="ARBA00022801"/>
    </source>
</evidence>
<protein>
    <recommendedName>
        <fullName evidence="4">glucan endo-1,3-beta-D-glucosidase</fullName>
        <ecNumber evidence="4">3.2.1.39</ecNumber>
    </recommendedName>
</protein>
<feature type="domain" description="X8" evidence="17">
    <location>
        <begin position="331"/>
        <end position="415"/>
    </location>
</feature>
<name>A0A218XAX5_PUNGR</name>
<dbReference type="AlphaFoldDB" id="A0A218XAX5"/>
<feature type="chain" id="PRO_5011967885" description="glucan endo-1,3-beta-D-glucosidase" evidence="16">
    <location>
        <begin position="21"/>
        <end position="490"/>
    </location>
</feature>
<dbReference type="Pfam" id="PF00332">
    <property type="entry name" value="Glyco_hydro_17"/>
    <property type="match status" value="1"/>
</dbReference>
<evidence type="ECO:0000313" key="18">
    <source>
        <dbReference type="EMBL" id="OWM82107.1"/>
    </source>
</evidence>
<evidence type="ECO:0000256" key="3">
    <source>
        <dbReference type="ARBA" id="ARBA00008773"/>
    </source>
</evidence>
<dbReference type="GO" id="GO:0005886">
    <property type="term" value="C:plasma membrane"/>
    <property type="evidence" value="ECO:0007669"/>
    <property type="project" value="UniProtKB-SubCell"/>
</dbReference>
<dbReference type="PANTHER" id="PTHR31044">
    <property type="entry name" value="BETA-1,3 GLUCANASE"/>
    <property type="match status" value="1"/>
</dbReference>
<dbReference type="InterPro" id="IPR012946">
    <property type="entry name" value="X8"/>
</dbReference>
<gene>
    <name evidence="18" type="ORF">CDL15_Pgr001681</name>
</gene>
<dbReference type="SMART" id="SM00768">
    <property type="entry name" value="X8"/>
    <property type="match status" value="1"/>
</dbReference>
<evidence type="ECO:0000256" key="7">
    <source>
        <dbReference type="ARBA" id="ARBA00022729"/>
    </source>
</evidence>
<dbReference type="GO" id="GO:0005975">
    <property type="term" value="P:carbohydrate metabolic process"/>
    <property type="evidence" value="ECO:0007669"/>
    <property type="project" value="InterPro"/>
</dbReference>
<evidence type="ECO:0000259" key="17">
    <source>
        <dbReference type="SMART" id="SM00768"/>
    </source>
</evidence>
<keyword evidence="5" id="KW-1003">Cell membrane</keyword>
<keyword evidence="8" id="KW-0378">Hydrolase</keyword>
<comment type="subcellular location">
    <subcellularLocation>
        <location evidence="2">Cell membrane</location>
        <topology evidence="2">Lipid-anchor</topology>
        <topology evidence="2">GPI-anchor</topology>
    </subcellularLocation>
</comment>
<feature type="region of interest" description="Disordered" evidence="15">
    <location>
        <begin position="254"/>
        <end position="274"/>
    </location>
</feature>
<evidence type="ECO:0000256" key="1">
    <source>
        <dbReference type="ARBA" id="ARBA00000382"/>
    </source>
</evidence>
<evidence type="ECO:0000256" key="2">
    <source>
        <dbReference type="ARBA" id="ARBA00004609"/>
    </source>
</evidence>
<keyword evidence="7 16" id="KW-0732">Signal</keyword>
<evidence type="ECO:0000256" key="5">
    <source>
        <dbReference type="ARBA" id="ARBA00022475"/>
    </source>
</evidence>
<dbReference type="GO" id="GO:0098552">
    <property type="term" value="C:side of membrane"/>
    <property type="evidence" value="ECO:0007669"/>
    <property type="project" value="UniProtKB-KW"/>
</dbReference>
<dbReference type="PANTHER" id="PTHR31044:SF140">
    <property type="entry name" value="EXPRESSED PROTEIN"/>
    <property type="match status" value="1"/>
</dbReference>
<dbReference type="Gene3D" id="1.20.58.1040">
    <property type="match status" value="1"/>
</dbReference>
<accession>A0A218XAX5</accession>
<evidence type="ECO:0000256" key="13">
    <source>
        <dbReference type="ARBA" id="ARBA00023295"/>
    </source>
</evidence>
<organism evidence="18 19">
    <name type="scientific">Punica granatum</name>
    <name type="common">Pomegranate</name>
    <dbReference type="NCBI Taxonomy" id="22663"/>
    <lineage>
        <taxon>Eukaryota</taxon>
        <taxon>Viridiplantae</taxon>
        <taxon>Streptophyta</taxon>
        <taxon>Embryophyta</taxon>
        <taxon>Tracheophyta</taxon>
        <taxon>Spermatophyta</taxon>
        <taxon>Magnoliopsida</taxon>
        <taxon>eudicotyledons</taxon>
        <taxon>Gunneridae</taxon>
        <taxon>Pentapetalae</taxon>
        <taxon>rosids</taxon>
        <taxon>malvids</taxon>
        <taxon>Myrtales</taxon>
        <taxon>Lythraceae</taxon>
        <taxon>Punica</taxon>
    </lineage>
</organism>
<dbReference type="Proteomes" id="UP000197138">
    <property type="component" value="Unassembled WGS sequence"/>
</dbReference>
<dbReference type="EMBL" id="MTKT01002011">
    <property type="protein sequence ID" value="OWM82107.1"/>
    <property type="molecule type" value="Genomic_DNA"/>
</dbReference>
<keyword evidence="12" id="KW-0449">Lipoprotein</keyword>
<keyword evidence="6" id="KW-0336">GPI-anchor</keyword>
<dbReference type="Gene3D" id="3.20.20.80">
    <property type="entry name" value="Glycosidases"/>
    <property type="match status" value="1"/>
</dbReference>
<keyword evidence="9" id="KW-0472">Membrane</keyword>
<dbReference type="GO" id="GO:0042973">
    <property type="term" value="F:glucan endo-1,3-beta-D-glucosidase activity"/>
    <property type="evidence" value="ECO:0007669"/>
    <property type="project" value="UniProtKB-EC"/>
</dbReference>
<dbReference type="GO" id="GO:0009506">
    <property type="term" value="C:plasmodesma"/>
    <property type="evidence" value="ECO:0007669"/>
    <property type="project" value="UniProtKB-ARBA"/>
</dbReference>
<evidence type="ECO:0000256" key="9">
    <source>
        <dbReference type="ARBA" id="ARBA00023136"/>
    </source>
</evidence>
<evidence type="ECO:0000256" key="10">
    <source>
        <dbReference type="ARBA" id="ARBA00023157"/>
    </source>
</evidence>
<dbReference type="InterPro" id="IPR044788">
    <property type="entry name" value="X8_dom_prot"/>
</dbReference>
<keyword evidence="13" id="KW-0326">Glycosidase</keyword>
<proteinExistence type="inferred from homology"/>
<evidence type="ECO:0000256" key="14">
    <source>
        <dbReference type="RuleBase" id="RU004335"/>
    </source>
</evidence>
<dbReference type="Pfam" id="PF07983">
    <property type="entry name" value="X8"/>
    <property type="match status" value="1"/>
</dbReference>
<keyword evidence="11" id="KW-0325">Glycoprotein</keyword>
<evidence type="ECO:0000256" key="16">
    <source>
        <dbReference type="SAM" id="SignalP"/>
    </source>
</evidence>
<evidence type="ECO:0000256" key="15">
    <source>
        <dbReference type="SAM" id="MobiDB-lite"/>
    </source>
</evidence>
<feature type="signal peptide" evidence="16">
    <location>
        <begin position="1"/>
        <end position="20"/>
    </location>
</feature>
<comment type="catalytic activity">
    <reaction evidence="1">
        <text>Hydrolysis of (1-&gt;3)-beta-D-glucosidic linkages in (1-&gt;3)-beta-D-glucans.</text>
        <dbReference type="EC" id="3.2.1.39"/>
    </reaction>
</comment>
<keyword evidence="10" id="KW-1015">Disulfide bond</keyword>
<comment type="similarity">
    <text evidence="3 14">Belongs to the glycosyl hydrolase 17 family.</text>
</comment>
<dbReference type="EC" id="3.2.1.39" evidence="4"/>
<evidence type="ECO:0000256" key="12">
    <source>
        <dbReference type="ARBA" id="ARBA00023288"/>
    </source>
</evidence>
<sequence>MLKLLLLLLALHCFHIQGLAGNWKTVGTLLEFLHFTLSISLTYASFSPVSSAAGQGGLPSSRETATLSDSYLGDVSGNVLKAEAWLRAHVLSRYPASGTSTIVVGDTISCTGDQEPKLGLVLPSLKNIHHSLTRWGLERDIKVSVSLSQDCLTSGSDVGAVRSVLKFLESVNSTHIVDSAPLKSSPLPVETSKFGSLSLSWLLGGKPMTMSRKLSSVESDSKLVKPYPARPSPLPEIPRGTPLHSSVGFSIPAHIAKSPHPAPSGSRLTSPPPLPPLPPLTFPFAPEQPPVFVPVMPPLAFTLPPCAPPADDGRFGSAPSSGTAERGRQRLWCVAKPTVPEDTLQEAMDYACGEGGGDCGEIMPSGSCYYPNTVIAHASYAFNSYWQKNKGNGGTCSFGGTAMLINADPSESFLFSSSSDISPFTDHFFGIPFHLSFPFELTKSETFGEAVSCVDLIWFTGKCGLFVIPYRTFHQGGEKVAALTVGLYLI</sequence>
<dbReference type="FunFam" id="1.20.58.1040:FF:000001">
    <property type="entry name" value="Glucan endo-1,3-beta-glucosidase 4"/>
    <property type="match status" value="1"/>
</dbReference>
<evidence type="ECO:0000313" key="19">
    <source>
        <dbReference type="Proteomes" id="UP000197138"/>
    </source>
</evidence>
<evidence type="ECO:0000256" key="11">
    <source>
        <dbReference type="ARBA" id="ARBA00023180"/>
    </source>
</evidence>
<reference evidence="19" key="1">
    <citation type="journal article" date="2017" name="Plant J.">
        <title>The pomegranate (Punica granatum L.) genome and the genomics of punicalagin biosynthesis.</title>
        <authorList>
            <person name="Qin G."/>
            <person name="Xu C."/>
            <person name="Ming R."/>
            <person name="Tang H."/>
            <person name="Guyot R."/>
            <person name="Kramer E.M."/>
            <person name="Hu Y."/>
            <person name="Yi X."/>
            <person name="Qi Y."/>
            <person name="Xu X."/>
            <person name="Gao Z."/>
            <person name="Pan H."/>
            <person name="Jian J."/>
            <person name="Tian Y."/>
            <person name="Yue Z."/>
            <person name="Xu Y."/>
        </authorList>
    </citation>
    <scope>NUCLEOTIDE SEQUENCE [LARGE SCALE GENOMIC DNA]</scope>
    <source>
        <strain evidence="19">cv. Dabenzi</strain>
    </source>
</reference>
<evidence type="ECO:0000256" key="6">
    <source>
        <dbReference type="ARBA" id="ARBA00022622"/>
    </source>
</evidence>
<dbReference type="InterPro" id="IPR000490">
    <property type="entry name" value="Glyco_hydro_17"/>
</dbReference>
<comment type="caution">
    <text evidence="18">The sequence shown here is derived from an EMBL/GenBank/DDBJ whole genome shotgun (WGS) entry which is preliminary data.</text>
</comment>
<evidence type="ECO:0000256" key="4">
    <source>
        <dbReference type="ARBA" id="ARBA00012780"/>
    </source>
</evidence>